<dbReference type="InterPro" id="IPR050440">
    <property type="entry name" value="Laminin/Netrin_ECM"/>
</dbReference>
<dbReference type="PANTHER" id="PTHR10574">
    <property type="entry name" value="NETRIN/LAMININ-RELATED"/>
    <property type="match status" value="1"/>
</dbReference>
<dbReference type="FunFam" id="2.10.25.10:FF:000502">
    <property type="entry name" value="Netrin G1"/>
    <property type="match status" value="1"/>
</dbReference>
<dbReference type="PROSITE" id="PS01248">
    <property type="entry name" value="EGF_LAM_1"/>
    <property type="match status" value="1"/>
</dbReference>
<sequence>MVSVVTQRGGLILTRREPSWGCTPRIPHPSRPVRPVSITECNMRFSSPATAPHCECFGHSHRCSYIELLNTVICVSCKHNTRGQHCQLCKLGYYRNTTAELDDENVCIARVCDNELLRCQNGGVCVNNVRCSCPSDYTGLLCENPRCETELGGCGGPNSGRAPLTPPRLLLLLLLLLGSAVLREACCRPALL</sequence>
<accession>A0A4Z2I4U2</accession>
<keyword evidence="2" id="KW-0677">Repeat</keyword>
<evidence type="ECO:0000313" key="8">
    <source>
        <dbReference type="EMBL" id="TNN72253.1"/>
    </source>
</evidence>
<keyword evidence="3 6" id="KW-1015">Disulfide bond</keyword>
<dbReference type="InterPro" id="IPR056863">
    <property type="entry name" value="LMN_ATRN_NET-like_EGF"/>
</dbReference>
<dbReference type="Gene3D" id="2.10.25.10">
    <property type="entry name" value="Laminin"/>
    <property type="match status" value="2"/>
</dbReference>
<dbReference type="OrthoDB" id="9981301at2759"/>
<dbReference type="PROSITE" id="PS50026">
    <property type="entry name" value="EGF_3"/>
    <property type="match status" value="1"/>
</dbReference>
<proteinExistence type="predicted"/>
<gene>
    <name evidence="8" type="primary">Ntng1_1</name>
    <name evidence="8" type="ORF">EYF80_017537</name>
</gene>
<keyword evidence="5" id="KW-0424">Laminin EGF-like domain</keyword>
<evidence type="ECO:0000259" key="7">
    <source>
        <dbReference type="PROSITE" id="PS50026"/>
    </source>
</evidence>
<evidence type="ECO:0000256" key="6">
    <source>
        <dbReference type="PROSITE-ProRule" id="PRU00076"/>
    </source>
</evidence>
<keyword evidence="4" id="KW-0325">Glycoprotein</keyword>
<dbReference type="Proteomes" id="UP000314294">
    <property type="component" value="Unassembled WGS sequence"/>
</dbReference>
<dbReference type="AlphaFoldDB" id="A0A4Z2I4U2"/>
<feature type="disulfide bond" evidence="6">
    <location>
        <begin position="133"/>
        <end position="142"/>
    </location>
</feature>
<evidence type="ECO:0000256" key="2">
    <source>
        <dbReference type="ARBA" id="ARBA00022737"/>
    </source>
</evidence>
<dbReference type="PANTHER" id="PTHR10574:SF28">
    <property type="entry name" value="NETRIN-G1"/>
    <property type="match status" value="1"/>
</dbReference>
<dbReference type="SMART" id="SM00180">
    <property type="entry name" value="EGF_Lam"/>
    <property type="match status" value="1"/>
</dbReference>
<keyword evidence="6" id="KW-0245">EGF-like domain</keyword>
<evidence type="ECO:0000256" key="3">
    <source>
        <dbReference type="ARBA" id="ARBA00023157"/>
    </source>
</evidence>
<comment type="caution">
    <text evidence="8">The sequence shown here is derived from an EMBL/GenBank/DDBJ whole genome shotgun (WGS) entry which is preliminary data.</text>
</comment>
<dbReference type="EMBL" id="SRLO01000140">
    <property type="protein sequence ID" value="TNN72253.1"/>
    <property type="molecule type" value="Genomic_DNA"/>
</dbReference>
<dbReference type="GO" id="GO:0009888">
    <property type="term" value="P:tissue development"/>
    <property type="evidence" value="ECO:0007669"/>
    <property type="project" value="TreeGrafter"/>
</dbReference>
<reference evidence="8 9" key="1">
    <citation type="submission" date="2019-03" db="EMBL/GenBank/DDBJ databases">
        <title>First draft genome of Liparis tanakae, snailfish: a comprehensive survey of snailfish specific genes.</title>
        <authorList>
            <person name="Kim W."/>
            <person name="Song I."/>
            <person name="Jeong J.-H."/>
            <person name="Kim D."/>
            <person name="Kim S."/>
            <person name="Ryu S."/>
            <person name="Song J.Y."/>
            <person name="Lee S.K."/>
        </authorList>
    </citation>
    <scope>NUCLEOTIDE SEQUENCE [LARGE SCALE GENOMIC DNA]</scope>
    <source>
        <tissue evidence="8">Muscle</tissue>
    </source>
</reference>
<dbReference type="FunFam" id="2.10.25.10:FF:000112">
    <property type="entry name" value="Netrin G1"/>
    <property type="match status" value="1"/>
</dbReference>
<dbReference type="SMART" id="SM00181">
    <property type="entry name" value="EGF"/>
    <property type="match status" value="1"/>
</dbReference>
<name>A0A4Z2I4U2_9TELE</name>
<dbReference type="SUPFAM" id="SSF57196">
    <property type="entry name" value="EGF/Laminin"/>
    <property type="match status" value="2"/>
</dbReference>
<dbReference type="GO" id="GO:0007409">
    <property type="term" value="P:axonogenesis"/>
    <property type="evidence" value="ECO:0007669"/>
    <property type="project" value="TreeGrafter"/>
</dbReference>
<evidence type="ECO:0000256" key="5">
    <source>
        <dbReference type="ARBA" id="ARBA00023292"/>
    </source>
</evidence>
<keyword evidence="9" id="KW-1185">Reference proteome</keyword>
<organism evidence="8 9">
    <name type="scientific">Liparis tanakae</name>
    <name type="common">Tanaka's snailfish</name>
    <dbReference type="NCBI Taxonomy" id="230148"/>
    <lineage>
        <taxon>Eukaryota</taxon>
        <taxon>Metazoa</taxon>
        <taxon>Chordata</taxon>
        <taxon>Craniata</taxon>
        <taxon>Vertebrata</taxon>
        <taxon>Euteleostomi</taxon>
        <taxon>Actinopterygii</taxon>
        <taxon>Neopterygii</taxon>
        <taxon>Teleostei</taxon>
        <taxon>Neoteleostei</taxon>
        <taxon>Acanthomorphata</taxon>
        <taxon>Eupercaria</taxon>
        <taxon>Perciformes</taxon>
        <taxon>Cottioidei</taxon>
        <taxon>Cottales</taxon>
        <taxon>Liparidae</taxon>
        <taxon>Liparis</taxon>
    </lineage>
</organism>
<evidence type="ECO:0000256" key="4">
    <source>
        <dbReference type="ARBA" id="ARBA00023180"/>
    </source>
</evidence>
<dbReference type="InterPro" id="IPR000742">
    <property type="entry name" value="EGF"/>
</dbReference>
<dbReference type="PROSITE" id="PS00022">
    <property type="entry name" value="EGF_1"/>
    <property type="match status" value="1"/>
</dbReference>
<feature type="domain" description="EGF-like" evidence="7">
    <location>
        <begin position="108"/>
        <end position="143"/>
    </location>
</feature>
<dbReference type="Pfam" id="PF24973">
    <property type="entry name" value="EGF_LMN_ATRN"/>
    <property type="match status" value="1"/>
</dbReference>
<evidence type="ECO:0000313" key="9">
    <source>
        <dbReference type="Proteomes" id="UP000314294"/>
    </source>
</evidence>
<dbReference type="InterPro" id="IPR002049">
    <property type="entry name" value="LE_dom"/>
</dbReference>
<protein>
    <submittedName>
        <fullName evidence="8">Netrin-G1</fullName>
    </submittedName>
</protein>
<dbReference type="GO" id="GO:0009887">
    <property type="term" value="P:animal organ morphogenesis"/>
    <property type="evidence" value="ECO:0007669"/>
    <property type="project" value="TreeGrafter"/>
</dbReference>
<keyword evidence="1" id="KW-0732">Signal</keyword>
<evidence type="ECO:0000256" key="1">
    <source>
        <dbReference type="ARBA" id="ARBA00022729"/>
    </source>
</evidence>
<comment type="caution">
    <text evidence="6">Lacks conserved residue(s) required for the propagation of feature annotation.</text>
</comment>